<feature type="domain" description="PilZ" evidence="2">
    <location>
        <begin position="220"/>
        <end position="327"/>
    </location>
</feature>
<name>A0ABY1NMV0_9BACT</name>
<keyword evidence="1" id="KW-1133">Transmembrane helix</keyword>
<keyword evidence="4" id="KW-1185">Reference proteome</keyword>
<sequence>MGRLTFLKFPSAGSTTLLIFILLIVSFLLFIILAGLIKSYLQEKKLKNSFIREALERGLTEEEAEILWTYSRKLGRDPFLTLEFKAPFEKVVDLYLRIDPEAKEELVTEMRKKLGFDYVPYFVPLTCSKDIELFQPAKLFLPGDRKVDAALFDKDEKFMYWAILDDVPVPPTIIGETVKIQFIRKGDGIYTLEGKVVDVIRENTKTVLKIPHTFELSRYQRREYARVEVEIPASLGIYDKREDKIVWIQAEIVDISAGGVKVCVPLSTLNKEIPQMTEVLINFTLNNRRLTLKGTIVNFYPRRSTNCYGIKFEDIKPDVQKFIHDFVKKEQQRLAQLMIKNRG</sequence>
<dbReference type="Proteomes" id="UP001157911">
    <property type="component" value="Unassembled WGS sequence"/>
</dbReference>
<gene>
    <name evidence="3" type="ORF">SAMN06265339_1172</name>
</gene>
<keyword evidence="1" id="KW-0472">Membrane</keyword>
<evidence type="ECO:0000259" key="2">
    <source>
        <dbReference type="Pfam" id="PF07238"/>
    </source>
</evidence>
<accession>A0ABY1NMV0</accession>
<dbReference type="Pfam" id="PF07238">
    <property type="entry name" value="PilZ"/>
    <property type="match status" value="1"/>
</dbReference>
<evidence type="ECO:0000313" key="4">
    <source>
        <dbReference type="Proteomes" id="UP001157911"/>
    </source>
</evidence>
<dbReference type="EMBL" id="FXUB01000003">
    <property type="protein sequence ID" value="SMP13831.1"/>
    <property type="molecule type" value="Genomic_DNA"/>
</dbReference>
<protein>
    <submittedName>
        <fullName evidence="3">PilZ domain-containing protein</fullName>
    </submittedName>
</protein>
<dbReference type="InterPro" id="IPR009875">
    <property type="entry name" value="PilZ_domain"/>
</dbReference>
<dbReference type="RefSeq" id="WP_283400632.1">
    <property type="nucleotide sequence ID" value="NZ_FXUB01000003.1"/>
</dbReference>
<comment type="caution">
    <text evidence="3">The sequence shown here is derived from an EMBL/GenBank/DDBJ whole genome shotgun (WGS) entry which is preliminary data.</text>
</comment>
<feature type="transmembrane region" description="Helical" evidence="1">
    <location>
        <begin position="12"/>
        <end position="37"/>
    </location>
</feature>
<dbReference type="Gene3D" id="2.40.10.220">
    <property type="entry name" value="predicted glycosyltransferase like domains"/>
    <property type="match status" value="1"/>
</dbReference>
<keyword evidence="1" id="KW-0812">Transmembrane</keyword>
<evidence type="ECO:0000313" key="3">
    <source>
        <dbReference type="EMBL" id="SMP13831.1"/>
    </source>
</evidence>
<evidence type="ECO:0000256" key="1">
    <source>
        <dbReference type="SAM" id="Phobius"/>
    </source>
</evidence>
<reference evidence="3 4" key="1">
    <citation type="submission" date="2017-05" db="EMBL/GenBank/DDBJ databases">
        <authorList>
            <person name="Varghese N."/>
            <person name="Submissions S."/>
        </authorList>
    </citation>
    <scope>NUCLEOTIDE SEQUENCE [LARGE SCALE GENOMIC DNA]</scope>
    <source>
        <strain evidence="3 4">DSM 15522</strain>
    </source>
</reference>
<proteinExistence type="predicted"/>
<dbReference type="SUPFAM" id="SSF141371">
    <property type="entry name" value="PilZ domain-like"/>
    <property type="match status" value="1"/>
</dbReference>
<organism evidence="3 4">
    <name type="scientific">Desulfurobacterium pacificum</name>
    <dbReference type="NCBI Taxonomy" id="240166"/>
    <lineage>
        <taxon>Bacteria</taxon>
        <taxon>Pseudomonadati</taxon>
        <taxon>Aquificota</taxon>
        <taxon>Aquificia</taxon>
        <taxon>Desulfurobacteriales</taxon>
        <taxon>Desulfurobacteriaceae</taxon>
        <taxon>Desulfurobacterium</taxon>
    </lineage>
</organism>